<evidence type="ECO:0000313" key="4">
    <source>
        <dbReference type="EMBL" id="TDT50296.1"/>
    </source>
</evidence>
<protein>
    <recommendedName>
        <fullName evidence="3">Pyridinium-3,5-bisthiocarboxylic acid mononucleotide nickel insertion protein</fullName>
        <shortName evidence="3">P2TMN nickel insertion protein</shortName>
        <ecNumber evidence="3">4.99.1.12</ecNumber>
    </recommendedName>
    <alternativeName>
        <fullName evidence="3">Nickel-pincer cofactor biosynthesis protein LarC</fullName>
    </alternativeName>
</protein>
<evidence type="ECO:0000256" key="3">
    <source>
        <dbReference type="HAMAP-Rule" id="MF_01074"/>
    </source>
</evidence>
<dbReference type="HAMAP" id="MF_01074">
    <property type="entry name" value="LarC"/>
    <property type="match status" value="1"/>
</dbReference>
<name>A0A4R7KC98_9CLOT</name>
<dbReference type="GO" id="GO:0016151">
    <property type="term" value="F:nickel cation binding"/>
    <property type="evidence" value="ECO:0007669"/>
    <property type="project" value="UniProtKB-UniRule"/>
</dbReference>
<keyword evidence="2 3" id="KW-0456">Lyase</keyword>
<dbReference type="RefSeq" id="WP_133629281.1">
    <property type="nucleotide sequence ID" value="NZ_SOAZ01000032.1"/>
</dbReference>
<dbReference type="GO" id="GO:0051604">
    <property type="term" value="P:protein maturation"/>
    <property type="evidence" value="ECO:0007669"/>
    <property type="project" value="UniProtKB-UniRule"/>
</dbReference>
<dbReference type="OrthoDB" id="9765625at2"/>
<dbReference type="EC" id="4.99.1.12" evidence="3"/>
<comment type="caution">
    <text evidence="4">The sequence shown here is derived from an EMBL/GenBank/DDBJ whole genome shotgun (WGS) entry which is preliminary data.</text>
</comment>
<gene>
    <name evidence="3" type="primary">larC</name>
    <name evidence="4" type="ORF">EDD71_13217</name>
</gene>
<dbReference type="PANTHER" id="PTHR36566">
    <property type="entry name" value="NICKEL INSERTION PROTEIN-RELATED"/>
    <property type="match status" value="1"/>
</dbReference>
<dbReference type="Proteomes" id="UP000295325">
    <property type="component" value="Unassembled WGS sequence"/>
</dbReference>
<dbReference type="Gene3D" id="3.10.20.300">
    <property type="entry name" value="mk0293 like domain"/>
    <property type="match status" value="1"/>
</dbReference>
<dbReference type="NCBIfam" id="TIGR00299">
    <property type="entry name" value="nickel pincer cofactor biosynthesis protein LarC"/>
    <property type="match status" value="1"/>
</dbReference>
<dbReference type="GO" id="GO:0016829">
    <property type="term" value="F:lyase activity"/>
    <property type="evidence" value="ECO:0007669"/>
    <property type="project" value="UniProtKB-UniRule"/>
</dbReference>
<comment type="similarity">
    <text evidence="3">Belongs to the LarC family.</text>
</comment>
<proteinExistence type="inferred from homology"/>
<evidence type="ECO:0000256" key="1">
    <source>
        <dbReference type="ARBA" id="ARBA00022596"/>
    </source>
</evidence>
<dbReference type="AlphaFoldDB" id="A0A4R7KC98"/>
<evidence type="ECO:0000256" key="2">
    <source>
        <dbReference type="ARBA" id="ARBA00023239"/>
    </source>
</evidence>
<evidence type="ECO:0000313" key="5">
    <source>
        <dbReference type="Proteomes" id="UP000295325"/>
    </source>
</evidence>
<dbReference type="Pfam" id="PF01969">
    <property type="entry name" value="Ni_insertion"/>
    <property type="match status" value="1"/>
</dbReference>
<comment type="catalytic activity">
    <reaction evidence="3">
        <text>Ni(II)-pyridinium-3,5-bisthiocarboxylate mononucleotide = pyridinium-3,5-bisthiocarboxylate mononucleotide + Ni(2+)</text>
        <dbReference type="Rhea" id="RHEA:54784"/>
        <dbReference type="ChEBI" id="CHEBI:49786"/>
        <dbReference type="ChEBI" id="CHEBI:137372"/>
        <dbReference type="ChEBI" id="CHEBI:137373"/>
        <dbReference type="EC" id="4.99.1.12"/>
    </reaction>
</comment>
<keyword evidence="1 3" id="KW-0533">Nickel</keyword>
<dbReference type="EMBL" id="SOAZ01000032">
    <property type="protein sequence ID" value="TDT50296.1"/>
    <property type="molecule type" value="Genomic_DNA"/>
</dbReference>
<accession>A0A4R7KC98</accession>
<dbReference type="Gene3D" id="3.30.70.1380">
    <property type="entry name" value="Transcriptional regulatory protein pf0864 domain like"/>
    <property type="match status" value="1"/>
</dbReference>
<organism evidence="4 5">
    <name type="scientific">Fonticella tunisiensis</name>
    <dbReference type="NCBI Taxonomy" id="1096341"/>
    <lineage>
        <taxon>Bacteria</taxon>
        <taxon>Bacillati</taxon>
        <taxon>Bacillota</taxon>
        <taxon>Clostridia</taxon>
        <taxon>Eubacteriales</taxon>
        <taxon>Clostridiaceae</taxon>
        <taxon>Fonticella</taxon>
    </lineage>
</organism>
<dbReference type="InterPro" id="IPR002822">
    <property type="entry name" value="Ni_insertion"/>
</dbReference>
<comment type="function">
    <text evidence="3">Involved in the biosynthesis of a nickel-pincer cofactor ((SCS)Ni(II) pincer complex). Binds Ni(2+), and functions in nickel delivery to pyridinium-3,5-bisthiocarboxylic acid mononucleotide (P2TMN), to form the mature cofactor. Is thus probably required for the activation of nickel-pincer cofactor-dependent enzymes.</text>
</comment>
<dbReference type="PANTHER" id="PTHR36566:SF1">
    <property type="entry name" value="PYRIDINIUM-3,5-BISTHIOCARBOXYLIC ACID MONONUCLEOTIDE NICKEL INSERTION PROTEIN"/>
    <property type="match status" value="1"/>
</dbReference>
<sequence length="428" mass="48669">MKTLYFDCFSGISGDMTVAALLDLGVPQDYLIENLKKLGISDEYEIRISKAVKNGIEGTDFDVILKEEHHHHHDEQIEHEHEHDHVHEDYTHVHPHVHDEHSHGYEHHHHHGRNLFDIEALIDGSTLNDNVKKLAKDMFRVVAEAEAKVHGKDIYEVHFHEVGAVDSIVDIVGTAICIDYINPDKIVSSPVNTGRGFVKCQHGIMPVPAPATLNILKDVPIYADEREMELTTPTGAAVIKTLASEFRKFPELKVKKAGYGCGKRNTEKPNVLRVILGETDSQENCILEATIDDMNPQIYGYLMDKLFEEGAKDVYFTPVYMKKNRPGIVITVTAPVILEDRIKEVLFRETTTIGIRKLNIERTELQREFKKVGTEFGEISFKVSKYKDRVVNVTPEYEDVKKAAERANLPLKEIYGAISRHIGEFYNR</sequence>
<keyword evidence="5" id="KW-1185">Reference proteome</keyword>
<reference evidence="4 5" key="1">
    <citation type="submission" date="2019-03" db="EMBL/GenBank/DDBJ databases">
        <title>Genomic Encyclopedia of Type Strains, Phase IV (KMG-IV): sequencing the most valuable type-strain genomes for metagenomic binning, comparative biology and taxonomic classification.</title>
        <authorList>
            <person name="Goeker M."/>
        </authorList>
    </citation>
    <scope>NUCLEOTIDE SEQUENCE [LARGE SCALE GENOMIC DNA]</scope>
    <source>
        <strain evidence="4 5">DSM 24455</strain>
    </source>
</reference>